<protein>
    <recommendedName>
        <fullName evidence="13">Small ribosomal subunit protein uS19c</fullName>
    </recommendedName>
</protein>
<dbReference type="GO" id="GO:0009536">
    <property type="term" value="C:plastid"/>
    <property type="evidence" value="ECO:0007669"/>
    <property type="project" value="UniProtKB-SubCell"/>
</dbReference>
<dbReference type="SMART" id="SM00213">
    <property type="entry name" value="UBQ"/>
    <property type="match status" value="4"/>
</dbReference>
<dbReference type="EMBL" id="CACSLK010030184">
    <property type="protein sequence ID" value="CAA0836484.1"/>
    <property type="molecule type" value="Genomic_DNA"/>
</dbReference>
<dbReference type="Pfam" id="PF00203">
    <property type="entry name" value="Ribosomal_S19"/>
    <property type="match status" value="1"/>
</dbReference>
<dbReference type="Gene3D" id="3.30.860.10">
    <property type="entry name" value="30s Ribosomal Protein S19, Chain A"/>
    <property type="match status" value="1"/>
</dbReference>
<evidence type="ECO:0000256" key="9">
    <source>
        <dbReference type="ARBA" id="ARBA00022843"/>
    </source>
</evidence>
<proteinExistence type="inferred from homology"/>
<evidence type="ECO:0000256" key="8">
    <source>
        <dbReference type="ARBA" id="ARBA00022640"/>
    </source>
</evidence>
<evidence type="ECO:0000256" key="6">
    <source>
        <dbReference type="ARBA" id="ARBA00022490"/>
    </source>
</evidence>
<keyword evidence="6" id="KW-0963">Cytoplasm</keyword>
<evidence type="ECO:0000256" key="10">
    <source>
        <dbReference type="ARBA" id="ARBA00022980"/>
    </source>
</evidence>
<dbReference type="InterPro" id="IPR002222">
    <property type="entry name" value="Ribosomal_uS19"/>
</dbReference>
<gene>
    <name evidence="16" type="ORF">SHERM_03571</name>
</gene>
<dbReference type="InterPro" id="IPR019954">
    <property type="entry name" value="Ubiquitin_CS"/>
</dbReference>
<dbReference type="OrthoDB" id="1886586at2759"/>
<dbReference type="FunFam" id="3.10.20.90:FF:000222">
    <property type="entry name" value="Polyubiquitin 5"/>
    <property type="match status" value="1"/>
</dbReference>
<feature type="region of interest" description="Disordered" evidence="14">
    <location>
        <begin position="354"/>
        <end position="381"/>
    </location>
</feature>
<dbReference type="GO" id="GO:0003735">
    <property type="term" value="F:structural constituent of ribosome"/>
    <property type="evidence" value="ECO:0007669"/>
    <property type="project" value="InterPro"/>
</dbReference>
<evidence type="ECO:0000256" key="3">
    <source>
        <dbReference type="ARBA" id="ARBA00004496"/>
    </source>
</evidence>
<dbReference type="AlphaFoldDB" id="A0A9N7NTI3"/>
<dbReference type="FunFam" id="3.10.20.90:FF:000009">
    <property type="entry name" value="Ubiquitin-60S ribosomal protein"/>
    <property type="match status" value="2"/>
</dbReference>
<dbReference type="InterPro" id="IPR019956">
    <property type="entry name" value="Ubiquitin_dom"/>
</dbReference>
<dbReference type="SUPFAM" id="SSF54236">
    <property type="entry name" value="Ubiquitin-like"/>
    <property type="match status" value="4"/>
</dbReference>
<comment type="subcellular location">
    <subcellularLocation>
        <location evidence="3">Cytoplasm</location>
    </subcellularLocation>
    <subcellularLocation>
        <location evidence="1">Nucleus</location>
    </subcellularLocation>
    <subcellularLocation>
        <location evidence="2">Plastid</location>
    </subcellularLocation>
</comment>
<dbReference type="InterPro" id="IPR029071">
    <property type="entry name" value="Ubiquitin-like_domsf"/>
</dbReference>
<keyword evidence="17" id="KW-1185">Reference proteome</keyword>
<dbReference type="GO" id="GO:0005634">
    <property type="term" value="C:nucleus"/>
    <property type="evidence" value="ECO:0007669"/>
    <property type="project" value="UniProtKB-SubCell"/>
</dbReference>
<dbReference type="InterPro" id="IPR023575">
    <property type="entry name" value="Ribosomal_uS19_SF"/>
</dbReference>
<evidence type="ECO:0000256" key="4">
    <source>
        <dbReference type="ARBA" id="ARBA00007345"/>
    </source>
</evidence>
<evidence type="ECO:0000256" key="11">
    <source>
        <dbReference type="ARBA" id="ARBA00023242"/>
    </source>
</evidence>
<comment type="caution">
    <text evidence="16">The sequence shown here is derived from an EMBL/GenBank/DDBJ whole genome shotgun (WGS) entry which is preliminary data.</text>
</comment>
<feature type="domain" description="Ubiquitin-like" evidence="15">
    <location>
        <begin position="156"/>
        <end position="231"/>
    </location>
</feature>
<evidence type="ECO:0000256" key="13">
    <source>
        <dbReference type="ARBA" id="ARBA00035253"/>
    </source>
</evidence>
<dbReference type="FunFam" id="3.30.860.10:FF:000001">
    <property type="entry name" value="30S ribosomal protein S19"/>
    <property type="match status" value="1"/>
</dbReference>
<dbReference type="GO" id="GO:0015935">
    <property type="term" value="C:small ribosomal subunit"/>
    <property type="evidence" value="ECO:0007669"/>
    <property type="project" value="InterPro"/>
</dbReference>
<sequence>MTTMQFFVKTLTGKTITVEAEIFDKIDTVKAKIQDKEGIPSDQQRLIFAGKQLENGQTLADYNIQKESTLQLVLRLRGGMQIFVKTLAGKTITLEAEKFDTIDNVKAKIQDKEGIPSGQQRLIFAGKQMENERTLVDYNIQKESTLQLALRLRGGMQIFVKTLTGKTITLEVESFDSIDNVKAKIQDKEGIPPDQQRLIFAGKQLDDGRTLADYNIQKESTLHLVLRLRGGFAKIQDKEGIPSDQQRLIFAGKQLEDGRTLADYSIQKESTLHLVLRLRGGSGGTSWRIPFVANHLLKKIQQLNQSSKKELIKTWSRGSTIVPDMVGHRIAVHDGRKHVPFRISENMVGHKLGELKPKRSHRKEVHARGKAAKSPKSPKKK</sequence>
<evidence type="ECO:0000256" key="14">
    <source>
        <dbReference type="SAM" id="MobiDB-lite"/>
    </source>
</evidence>
<organism evidence="16 17">
    <name type="scientific">Striga hermonthica</name>
    <name type="common">Purple witchweed</name>
    <name type="synonym">Buchnera hermonthica</name>
    <dbReference type="NCBI Taxonomy" id="68872"/>
    <lineage>
        <taxon>Eukaryota</taxon>
        <taxon>Viridiplantae</taxon>
        <taxon>Streptophyta</taxon>
        <taxon>Embryophyta</taxon>
        <taxon>Tracheophyta</taxon>
        <taxon>Spermatophyta</taxon>
        <taxon>Magnoliopsida</taxon>
        <taxon>eudicotyledons</taxon>
        <taxon>Gunneridae</taxon>
        <taxon>Pentapetalae</taxon>
        <taxon>asterids</taxon>
        <taxon>lamiids</taxon>
        <taxon>Lamiales</taxon>
        <taxon>Orobanchaceae</taxon>
        <taxon>Buchnereae</taxon>
        <taxon>Striga</taxon>
    </lineage>
</organism>
<dbReference type="GO" id="GO:0006412">
    <property type="term" value="P:translation"/>
    <property type="evidence" value="ECO:0007669"/>
    <property type="project" value="InterPro"/>
</dbReference>
<keyword evidence="10" id="KW-0689">Ribosomal protein</keyword>
<dbReference type="Proteomes" id="UP001153555">
    <property type="component" value="Unassembled WGS sequence"/>
</dbReference>
<dbReference type="PROSITE" id="PS50053">
    <property type="entry name" value="UBIQUITIN_2"/>
    <property type="match status" value="4"/>
</dbReference>
<dbReference type="InterPro" id="IPR000626">
    <property type="entry name" value="Ubiquitin-like_dom"/>
</dbReference>
<feature type="domain" description="Ubiquitin-like" evidence="15">
    <location>
        <begin position="4"/>
        <end position="79"/>
    </location>
</feature>
<evidence type="ECO:0000313" key="16">
    <source>
        <dbReference type="EMBL" id="CAA0836484.1"/>
    </source>
</evidence>
<evidence type="ECO:0000256" key="1">
    <source>
        <dbReference type="ARBA" id="ARBA00004123"/>
    </source>
</evidence>
<comment type="similarity">
    <text evidence="4">Belongs to the universal ribosomal protein uS19 family.</text>
</comment>
<dbReference type="InterPro" id="IPR005732">
    <property type="entry name" value="Ribosomal_uS19_bac-type"/>
</dbReference>
<dbReference type="PROSITE" id="PS00299">
    <property type="entry name" value="UBIQUITIN_1"/>
    <property type="match status" value="1"/>
</dbReference>
<dbReference type="PANTHER" id="PTHR10666">
    <property type="entry name" value="UBIQUITIN"/>
    <property type="match status" value="1"/>
</dbReference>
<dbReference type="Pfam" id="PF00240">
    <property type="entry name" value="ubiquitin"/>
    <property type="match status" value="4"/>
</dbReference>
<keyword evidence="12" id="KW-0687">Ribonucleoprotein</keyword>
<accession>A0A9N7NTI3</accession>
<evidence type="ECO:0000256" key="5">
    <source>
        <dbReference type="ARBA" id="ARBA00008430"/>
    </source>
</evidence>
<comment type="similarity">
    <text evidence="5">Belongs to the ubiquitin family.</text>
</comment>
<dbReference type="HAMAP" id="MF_00531">
    <property type="entry name" value="Ribosomal_uS19"/>
    <property type="match status" value="1"/>
</dbReference>
<reference evidence="16" key="1">
    <citation type="submission" date="2019-12" db="EMBL/GenBank/DDBJ databases">
        <authorList>
            <person name="Scholes J."/>
        </authorList>
    </citation>
    <scope>NUCLEOTIDE SEQUENCE</scope>
</reference>
<feature type="domain" description="Ubiquitin-like" evidence="15">
    <location>
        <begin position="234"/>
        <end position="281"/>
    </location>
</feature>
<name>A0A9N7NTI3_STRHE</name>
<keyword evidence="11" id="KW-0539">Nucleus</keyword>
<dbReference type="InterPro" id="IPR050158">
    <property type="entry name" value="Ubiquitin_ubiquitin-like"/>
</dbReference>
<evidence type="ECO:0000259" key="15">
    <source>
        <dbReference type="PROSITE" id="PS50053"/>
    </source>
</evidence>
<keyword evidence="9" id="KW-0832">Ubl conjugation</keyword>
<feature type="domain" description="Ubiquitin-like" evidence="15">
    <location>
        <begin position="80"/>
        <end position="155"/>
    </location>
</feature>
<dbReference type="GO" id="GO:0003729">
    <property type="term" value="F:mRNA binding"/>
    <property type="evidence" value="ECO:0007669"/>
    <property type="project" value="UniProtKB-ARBA"/>
</dbReference>
<evidence type="ECO:0000256" key="12">
    <source>
        <dbReference type="ARBA" id="ARBA00023274"/>
    </source>
</evidence>
<dbReference type="FunFam" id="3.10.20.90:FF:000016">
    <property type="entry name" value="Polyubiquitin 3"/>
    <property type="match status" value="1"/>
</dbReference>
<evidence type="ECO:0000256" key="7">
    <source>
        <dbReference type="ARBA" id="ARBA00022499"/>
    </source>
</evidence>
<dbReference type="NCBIfam" id="TIGR01050">
    <property type="entry name" value="rpsS_bact"/>
    <property type="match status" value="1"/>
</dbReference>
<keyword evidence="7" id="KW-1017">Isopeptide bond</keyword>
<evidence type="ECO:0000313" key="17">
    <source>
        <dbReference type="Proteomes" id="UP001153555"/>
    </source>
</evidence>
<keyword evidence="8" id="KW-0934">Plastid</keyword>
<feature type="compositionally biased region" description="Basic residues" evidence="14">
    <location>
        <begin position="358"/>
        <end position="381"/>
    </location>
</feature>
<dbReference type="SUPFAM" id="SSF54570">
    <property type="entry name" value="Ribosomal protein S19"/>
    <property type="match status" value="1"/>
</dbReference>
<dbReference type="CDD" id="cd01803">
    <property type="entry name" value="Ubl_ubiquitin"/>
    <property type="match status" value="1"/>
</dbReference>
<dbReference type="PRINTS" id="PR00348">
    <property type="entry name" value="UBIQUITIN"/>
</dbReference>
<dbReference type="Gene3D" id="3.10.20.90">
    <property type="entry name" value="Phosphatidylinositol 3-kinase Catalytic Subunit, Chain A, domain 1"/>
    <property type="match status" value="4"/>
</dbReference>
<evidence type="ECO:0000256" key="2">
    <source>
        <dbReference type="ARBA" id="ARBA00004474"/>
    </source>
</evidence>